<dbReference type="EMBL" id="CABHNW010000030">
    <property type="protein sequence ID" value="VUX33427.1"/>
    <property type="molecule type" value="Genomic_DNA"/>
</dbReference>
<accession>A0A564VMH6</accession>
<evidence type="ECO:0000313" key="1">
    <source>
        <dbReference type="EMBL" id="VUX33427.1"/>
    </source>
</evidence>
<name>A0A564VMH6_9FIRM</name>
<dbReference type="Proteomes" id="UP000408482">
    <property type="component" value="Unassembled WGS sequence"/>
</dbReference>
<dbReference type="RefSeq" id="WP_144092983.1">
    <property type="nucleotide sequence ID" value="NZ_CABHMX010000009.1"/>
</dbReference>
<dbReference type="AlphaFoldDB" id="A0A564VMH6"/>
<reference evidence="1 2" key="1">
    <citation type="submission" date="2019-07" db="EMBL/GenBank/DDBJ databases">
        <authorList>
            <person name="Hibberd C M."/>
            <person name="Gehrig L. J."/>
            <person name="Chang H.-W."/>
            <person name="Venkatesh S."/>
        </authorList>
    </citation>
    <scope>NUCLEOTIDE SEQUENCE [LARGE SCALE GENOMIC DNA]</scope>
    <source>
        <strain evidence="1">Blautia_luti_SSTS_Bg7063</strain>
    </source>
</reference>
<organism evidence="1 2">
    <name type="scientific">Blautia luti</name>
    <dbReference type="NCBI Taxonomy" id="89014"/>
    <lineage>
        <taxon>Bacteria</taxon>
        <taxon>Bacillati</taxon>
        <taxon>Bacillota</taxon>
        <taxon>Clostridia</taxon>
        <taxon>Lachnospirales</taxon>
        <taxon>Lachnospiraceae</taxon>
        <taxon>Blautia</taxon>
    </lineage>
</organism>
<sequence length="75" mass="9244">MTEQELKEYYMIFTGVWKFFRKWAVMEFPMTDEQWSQAAEESEKLFDQYGRCKMAEYLILGAMQKLDELERQVRR</sequence>
<gene>
    <name evidence="1" type="ORF">RSSSTS7063_02581</name>
</gene>
<evidence type="ECO:0000313" key="2">
    <source>
        <dbReference type="Proteomes" id="UP000408482"/>
    </source>
</evidence>
<protein>
    <submittedName>
        <fullName evidence="1">Uncharacterized protein</fullName>
    </submittedName>
</protein>
<keyword evidence="2" id="KW-1185">Reference proteome</keyword>
<proteinExistence type="predicted"/>